<dbReference type="InterPro" id="IPR004358">
    <property type="entry name" value="Sig_transdc_His_kin-like_C"/>
</dbReference>
<dbReference type="PANTHER" id="PTHR43395">
    <property type="entry name" value="SENSOR HISTIDINE KINASE CHEA"/>
    <property type="match status" value="1"/>
</dbReference>
<dbReference type="CDD" id="cd00731">
    <property type="entry name" value="CheA_reg"/>
    <property type="match status" value="1"/>
</dbReference>
<comment type="catalytic activity">
    <reaction evidence="1">
        <text>ATP + protein L-histidine = ADP + protein N-phospho-L-histidine.</text>
        <dbReference type="EC" id="2.7.13.3"/>
    </reaction>
</comment>
<evidence type="ECO:0000259" key="13">
    <source>
        <dbReference type="PROSITE" id="PS50110"/>
    </source>
</evidence>
<dbReference type="SUPFAM" id="SSF52172">
    <property type="entry name" value="CheY-like"/>
    <property type="match status" value="1"/>
</dbReference>
<dbReference type="SMART" id="SM00073">
    <property type="entry name" value="HPT"/>
    <property type="match status" value="1"/>
</dbReference>
<evidence type="ECO:0000256" key="11">
    <source>
        <dbReference type="SAM" id="MobiDB-lite"/>
    </source>
</evidence>
<feature type="compositionally biased region" description="Low complexity" evidence="11">
    <location>
        <begin position="200"/>
        <end position="220"/>
    </location>
</feature>
<dbReference type="InterPro" id="IPR036641">
    <property type="entry name" value="HPT_dom_sf"/>
</dbReference>
<evidence type="ECO:0000256" key="9">
    <source>
        <dbReference type="PROSITE-ProRule" id="PRU00110"/>
    </source>
</evidence>
<dbReference type="KEGG" id="brq:CIT40_05270"/>
<dbReference type="Pfam" id="PF01584">
    <property type="entry name" value="CheW"/>
    <property type="match status" value="1"/>
</dbReference>
<dbReference type="InterPro" id="IPR037006">
    <property type="entry name" value="CheA-like_homodim_sf"/>
</dbReference>
<dbReference type="Gene3D" id="3.30.565.10">
    <property type="entry name" value="Histidine kinase-like ATPase, C-terminal domain"/>
    <property type="match status" value="1"/>
</dbReference>
<dbReference type="SMART" id="SM00448">
    <property type="entry name" value="REC"/>
    <property type="match status" value="1"/>
</dbReference>
<dbReference type="InterPro" id="IPR004105">
    <property type="entry name" value="CheA-like_dim"/>
</dbReference>
<keyword evidence="5" id="KW-0808">Transferase</keyword>
<evidence type="ECO:0000259" key="15">
    <source>
        <dbReference type="PROSITE" id="PS50894"/>
    </source>
</evidence>
<dbReference type="InterPro" id="IPR008207">
    <property type="entry name" value="Sig_transdc_His_kin_Hpt_dom"/>
</dbReference>
<dbReference type="OrthoDB" id="9803176at2"/>
<dbReference type="GO" id="GO:0006935">
    <property type="term" value="P:chemotaxis"/>
    <property type="evidence" value="ECO:0007669"/>
    <property type="project" value="InterPro"/>
</dbReference>
<dbReference type="PROSITE" id="PS50851">
    <property type="entry name" value="CHEW"/>
    <property type="match status" value="1"/>
</dbReference>
<sequence length="936" mass="100183">MDDLLREFLTETSESLDTVDNQLVKFEQEPNNAKILDNIFRLVHTIKGTCGFLGLPRLEALAHAGETLMSKFRDGMPVTADAVSLILASIDRIKEILAGLEATEAEPEGNDRDLIDQLEAMVERGMAAMSGSAQPMPAAAAAAPVAEAPPLVPEAPVAAVPAKEMTSGTLIDQTLERPLRPGEVSLDELERAFRETPIEAPAPVAEVKAEPAAEAPAPVAKEAKASSEKATKEKVARKPAADEAAGEGDRIANQSIRVNVDTLEHLMTMVSELVLTRNQLLEISRRNEDTEFKVPLQRLSNVTAELQEGVMKTRMQPIGNAWQKLPRIVRDLSGELGKQIELEMHGADTELDRQVLDLIKDPLTHMVRNSADHGLETPAERLASGKGEQGTIRLSAYHEGGHIIICIADNGRGLNTDKIKAKAISSGLATEAELEKMSEAQIHKFIFAPGFSTAAAITSVSGRGVGMDVVRTNIDQIGGTIDIKSVAGEGSSVTIKIPLTLAIVSALIVEAAGDRFAIPQLSVVELVRARANSEHRIERIKDTAVLRLRNKLLPLIHLKKLLKIDDGAASDPENGFIVVTQVGSQTFGIVVDGVFHTEEIVVKPMSTKLRHIDMFSGNTILGDGAVIMIIDPNGIAKALGAAGSSAHDMGDENGAHHIGSGEQTTSLLVFRAGSSQPKAVPLGLVTRLEELPADKIEFSNGRYMVQYREQLMPLVAMDGVTIASQGAQPILVFADDGRSMGLVVDEIIDIVEERLNIEVGGSASGILGSAVIKGQATEVIDVGHFLPMAFSDWFTRKEMKPSLHSQSVLLVDDSAFFRNMLAPVLKAAGYRVRTAPTAQEGLAALRAQTFDVVLTDIEMPDMNGFEFAETIRSDNNLGSMPIIGLSALVSPAAIERGRQAGFHDYVAKFDRPGLIAALKEQTASAAGASDLSRAAA</sequence>
<dbReference type="Gene3D" id="1.10.287.560">
    <property type="entry name" value="Histidine kinase CheA-like, homodimeric domain"/>
    <property type="match status" value="1"/>
</dbReference>
<evidence type="ECO:0000256" key="2">
    <source>
        <dbReference type="ARBA" id="ARBA00012438"/>
    </source>
</evidence>
<feature type="compositionally biased region" description="Basic and acidic residues" evidence="11">
    <location>
        <begin position="221"/>
        <end position="241"/>
    </location>
</feature>
<feature type="modified residue" description="4-aspartylphosphate" evidence="10">
    <location>
        <position position="856"/>
    </location>
</feature>
<feature type="domain" description="Histidine kinase" evidence="12">
    <location>
        <begin position="262"/>
        <end position="501"/>
    </location>
</feature>
<evidence type="ECO:0000256" key="4">
    <source>
        <dbReference type="ARBA" id="ARBA00022553"/>
    </source>
</evidence>
<evidence type="ECO:0000256" key="5">
    <source>
        <dbReference type="ARBA" id="ARBA00022679"/>
    </source>
</evidence>
<dbReference type="PROSITE" id="PS50894">
    <property type="entry name" value="HPT"/>
    <property type="match status" value="1"/>
</dbReference>
<evidence type="ECO:0000259" key="12">
    <source>
        <dbReference type="PROSITE" id="PS50109"/>
    </source>
</evidence>
<dbReference type="FunFam" id="3.30.565.10:FF:000016">
    <property type="entry name" value="Chemotaxis protein CheA, putative"/>
    <property type="match status" value="1"/>
</dbReference>
<dbReference type="InterPro" id="IPR005467">
    <property type="entry name" value="His_kinase_dom"/>
</dbReference>
<evidence type="ECO:0000256" key="6">
    <source>
        <dbReference type="ARBA" id="ARBA00022777"/>
    </source>
</evidence>
<dbReference type="PANTHER" id="PTHR43395:SF1">
    <property type="entry name" value="CHEMOTAXIS PROTEIN CHEA"/>
    <property type="match status" value="1"/>
</dbReference>
<evidence type="ECO:0000256" key="1">
    <source>
        <dbReference type="ARBA" id="ARBA00000085"/>
    </source>
</evidence>
<dbReference type="SUPFAM" id="SSF47226">
    <property type="entry name" value="Histidine-containing phosphotransfer domain, HPT domain"/>
    <property type="match status" value="1"/>
</dbReference>
<dbReference type="RefSeq" id="WP_109862214.1">
    <property type="nucleotide sequence ID" value="NZ_CP029426.2"/>
</dbReference>
<evidence type="ECO:0000313" key="17">
    <source>
        <dbReference type="Proteomes" id="UP000215884"/>
    </source>
</evidence>
<dbReference type="GO" id="GO:0000155">
    <property type="term" value="F:phosphorelay sensor kinase activity"/>
    <property type="evidence" value="ECO:0007669"/>
    <property type="project" value="InterPro"/>
</dbReference>
<feature type="modified residue" description="Phosphohistidine" evidence="9">
    <location>
        <position position="44"/>
    </location>
</feature>
<dbReference type="SMART" id="SM01231">
    <property type="entry name" value="H-kinase_dim"/>
    <property type="match status" value="1"/>
</dbReference>
<proteinExistence type="predicted"/>
<dbReference type="Pfam" id="PF02895">
    <property type="entry name" value="H-kinase_dim"/>
    <property type="match status" value="1"/>
</dbReference>
<evidence type="ECO:0000256" key="10">
    <source>
        <dbReference type="PROSITE-ProRule" id="PRU00169"/>
    </source>
</evidence>
<dbReference type="SUPFAM" id="SSF50341">
    <property type="entry name" value="CheW-like"/>
    <property type="match status" value="2"/>
</dbReference>
<name>A0A2U8PPE1_9BRAD</name>
<dbReference type="EMBL" id="CP029426">
    <property type="protein sequence ID" value="AWL99490.1"/>
    <property type="molecule type" value="Genomic_DNA"/>
</dbReference>
<gene>
    <name evidence="16" type="ORF">CIT40_05270</name>
</gene>
<dbReference type="PROSITE" id="PS50109">
    <property type="entry name" value="HIS_KIN"/>
    <property type="match status" value="1"/>
</dbReference>
<evidence type="ECO:0000259" key="14">
    <source>
        <dbReference type="PROSITE" id="PS50851"/>
    </source>
</evidence>
<dbReference type="InterPro" id="IPR002545">
    <property type="entry name" value="CheW-lke_dom"/>
</dbReference>
<keyword evidence="17" id="KW-1185">Reference proteome</keyword>
<dbReference type="Pfam" id="PF00072">
    <property type="entry name" value="Response_reg"/>
    <property type="match status" value="1"/>
</dbReference>
<feature type="domain" description="Response regulatory" evidence="13">
    <location>
        <begin position="807"/>
        <end position="923"/>
    </location>
</feature>
<keyword evidence="7" id="KW-0902">Two-component regulatory system</keyword>
<dbReference type="Proteomes" id="UP000215884">
    <property type="component" value="Chromosome"/>
</dbReference>
<evidence type="ECO:0000256" key="8">
    <source>
        <dbReference type="ARBA" id="ARBA00035100"/>
    </source>
</evidence>
<keyword evidence="6 16" id="KW-0418">Kinase</keyword>
<dbReference type="InterPro" id="IPR051315">
    <property type="entry name" value="Bact_Chemotaxis_CheA"/>
</dbReference>
<reference evidence="16 17" key="2">
    <citation type="journal article" date="2019" name="Int. J. Syst. Evol. Microbiol.">
        <title>Description and complete genome sequence of Bradyrhizobium amphicarpaeae sp. nov., harbouring photosystem and nitrogen-fixation genes.</title>
        <authorList>
            <person name="Bromfield E.S.P."/>
            <person name="Cloutier S."/>
            <person name="Nguyen H.D.T."/>
        </authorList>
    </citation>
    <scope>NUCLEOTIDE SEQUENCE [LARGE SCALE GENOMIC DNA]</scope>
    <source>
        <strain evidence="16 17">39S1MB</strain>
    </source>
</reference>
<dbReference type="InterPro" id="IPR036890">
    <property type="entry name" value="HATPase_C_sf"/>
</dbReference>
<dbReference type="Gene3D" id="1.20.120.160">
    <property type="entry name" value="HPT domain"/>
    <property type="match status" value="1"/>
</dbReference>
<dbReference type="InterPro" id="IPR003594">
    <property type="entry name" value="HATPase_dom"/>
</dbReference>
<dbReference type="Pfam" id="PF01627">
    <property type="entry name" value="Hpt"/>
    <property type="match status" value="1"/>
</dbReference>
<evidence type="ECO:0000256" key="3">
    <source>
        <dbReference type="ARBA" id="ARBA00021495"/>
    </source>
</evidence>
<dbReference type="PRINTS" id="PR00344">
    <property type="entry name" value="BCTRLSENSOR"/>
</dbReference>
<dbReference type="GO" id="GO:0005737">
    <property type="term" value="C:cytoplasm"/>
    <property type="evidence" value="ECO:0007669"/>
    <property type="project" value="InterPro"/>
</dbReference>
<accession>A0A2U8PPE1</accession>
<dbReference type="Gene3D" id="2.30.30.40">
    <property type="entry name" value="SH3 Domains"/>
    <property type="match status" value="1"/>
</dbReference>
<feature type="domain" description="HPt" evidence="15">
    <location>
        <begin position="1"/>
        <end position="100"/>
    </location>
</feature>
<dbReference type="Gene3D" id="3.40.50.2300">
    <property type="match status" value="1"/>
</dbReference>
<dbReference type="PROSITE" id="PS50110">
    <property type="entry name" value="RESPONSE_REGULATORY"/>
    <property type="match status" value="1"/>
</dbReference>
<reference evidence="16 17" key="1">
    <citation type="journal article" date="2017" name="Syst. Appl. Microbiol.">
        <title>Soybeans inoculated with root zone soils of Canadian native legumes harbour diverse and novel Bradyrhizobium spp. that possess agricultural potential.</title>
        <authorList>
            <person name="Bromfield E.S.P."/>
            <person name="Cloutier S."/>
            <person name="Tambong J.T."/>
            <person name="Tran Thi T.V."/>
        </authorList>
    </citation>
    <scope>NUCLEOTIDE SEQUENCE [LARGE SCALE GENOMIC DNA]</scope>
    <source>
        <strain evidence="16 17">39S1MB</strain>
    </source>
</reference>
<dbReference type="SUPFAM" id="SSF47384">
    <property type="entry name" value="Homodimeric domain of signal transducing histidine kinase"/>
    <property type="match status" value="1"/>
</dbReference>
<dbReference type="SMART" id="SM00387">
    <property type="entry name" value="HATPase_c"/>
    <property type="match status" value="1"/>
</dbReference>
<dbReference type="Pfam" id="PF02518">
    <property type="entry name" value="HATPase_c"/>
    <property type="match status" value="1"/>
</dbReference>
<dbReference type="EC" id="2.7.13.3" evidence="2"/>
<dbReference type="InterPro" id="IPR011006">
    <property type="entry name" value="CheY-like_superfamily"/>
</dbReference>
<dbReference type="CDD" id="cd00088">
    <property type="entry name" value="HPT"/>
    <property type="match status" value="1"/>
</dbReference>
<protein>
    <recommendedName>
        <fullName evidence="3">Chemotaxis protein CheA</fullName>
        <ecNumber evidence="2">2.7.13.3</ecNumber>
    </recommendedName>
</protein>
<dbReference type="SUPFAM" id="SSF55874">
    <property type="entry name" value="ATPase domain of HSP90 chaperone/DNA topoisomerase II/histidine kinase"/>
    <property type="match status" value="1"/>
</dbReference>
<evidence type="ECO:0000313" key="16">
    <source>
        <dbReference type="EMBL" id="AWL99490.1"/>
    </source>
</evidence>
<dbReference type="InterPro" id="IPR036097">
    <property type="entry name" value="HisK_dim/P_sf"/>
</dbReference>
<feature type="region of interest" description="Disordered" evidence="11">
    <location>
        <begin position="200"/>
        <end position="248"/>
    </location>
</feature>
<evidence type="ECO:0000256" key="7">
    <source>
        <dbReference type="ARBA" id="ARBA00023012"/>
    </source>
</evidence>
<dbReference type="CDD" id="cd16916">
    <property type="entry name" value="HATPase_CheA-like"/>
    <property type="match status" value="1"/>
</dbReference>
<dbReference type="InterPro" id="IPR036061">
    <property type="entry name" value="CheW-like_dom_sf"/>
</dbReference>
<comment type="function">
    <text evidence="8">Involved in the transmission of sensory signals from the chemoreceptors to the flagellar motors. CheA is autophosphorylated; it can transfer its phosphate group to either CheB or CheY.</text>
</comment>
<keyword evidence="4 10" id="KW-0597">Phosphoprotein</keyword>
<feature type="domain" description="CheW-like" evidence="14">
    <location>
        <begin position="503"/>
        <end position="641"/>
    </location>
</feature>
<dbReference type="AlphaFoldDB" id="A0A2U8PPE1"/>
<dbReference type="InterPro" id="IPR001789">
    <property type="entry name" value="Sig_transdc_resp-reg_receiver"/>
</dbReference>
<dbReference type="SMART" id="SM00260">
    <property type="entry name" value="CheW"/>
    <property type="match status" value="1"/>
</dbReference>
<organism evidence="16 17">
    <name type="scientific">Bradyrhizobium amphicarpaeae</name>
    <dbReference type="NCBI Taxonomy" id="1404768"/>
    <lineage>
        <taxon>Bacteria</taxon>
        <taxon>Pseudomonadati</taxon>
        <taxon>Pseudomonadota</taxon>
        <taxon>Alphaproteobacteria</taxon>
        <taxon>Hyphomicrobiales</taxon>
        <taxon>Nitrobacteraceae</taxon>
        <taxon>Bradyrhizobium</taxon>
    </lineage>
</organism>